<dbReference type="PANTHER" id="PTHR48081:SF8">
    <property type="entry name" value="ALPHA_BETA HYDROLASE FOLD-3 DOMAIN-CONTAINING PROTEIN-RELATED"/>
    <property type="match status" value="1"/>
</dbReference>
<dbReference type="SUPFAM" id="SSF53474">
    <property type="entry name" value="alpha/beta-Hydrolases"/>
    <property type="match status" value="1"/>
</dbReference>
<dbReference type="Gene3D" id="3.40.50.1820">
    <property type="entry name" value="alpha/beta hydrolase"/>
    <property type="match status" value="1"/>
</dbReference>
<dbReference type="Pfam" id="PF07859">
    <property type="entry name" value="Abhydrolase_3"/>
    <property type="match status" value="1"/>
</dbReference>
<keyword evidence="1" id="KW-0378">Hydrolase</keyword>
<name>A0A8E2JF01_9PEZI</name>
<evidence type="ECO:0000259" key="2">
    <source>
        <dbReference type="Pfam" id="PF07859"/>
    </source>
</evidence>
<sequence length="334" mass="36369">MAREDILALAEPDAETAEALKSFPQMPANTDISFWKKMEDARRPQIYAMMGPIPSSITETDHSVPMRDGHSITIRSYTPVNPPQGGSPLIVMYHGGGFCLGGLESETPNCRAFAAQIGAVVLNVDYRLAPDHPFPTPVNDAYDAFKWAAENAEALNATPEAGFIVAGVSAGGNLASVVAHLSRNESIFPPLSGQYLSVPVLIPHEAVPPKYQPEYLSWSQNSSGGGVLPAPLVQMFETNHNPDVESPLFATFNDPNGHAGLPKAYFQICGADPYRDDAVIYSRVLKEECGVDTRVDVYKGLPHMFWQMMPGLKQSVQWRTDSVEGVRWLLNGGK</sequence>
<dbReference type="InterPro" id="IPR050300">
    <property type="entry name" value="GDXG_lipolytic_enzyme"/>
</dbReference>
<reference evidence="3 4" key="1">
    <citation type="journal article" date="2016" name="Nat. Commun.">
        <title>Ectomycorrhizal ecology is imprinted in the genome of the dominant symbiotic fungus Cenococcum geophilum.</title>
        <authorList>
            <consortium name="DOE Joint Genome Institute"/>
            <person name="Peter M."/>
            <person name="Kohler A."/>
            <person name="Ohm R.A."/>
            <person name="Kuo A."/>
            <person name="Krutzmann J."/>
            <person name="Morin E."/>
            <person name="Arend M."/>
            <person name="Barry K.W."/>
            <person name="Binder M."/>
            <person name="Choi C."/>
            <person name="Clum A."/>
            <person name="Copeland A."/>
            <person name="Grisel N."/>
            <person name="Haridas S."/>
            <person name="Kipfer T."/>
            <person name="LaButti K."/>
            <person name="Lindquist E."/>
            <person name="Lipzen A."/>
            <person name="Maire R."/>
            <person name="Meier B."/>
            <person name="Mihaltcheva S."/>
            <person name="Molinier V."/>
            <person name="Murat C."/>
            <person name="Poggeler S."/>
            <person name="Quandt C.A."/>
            <person name="Sperisen C."/>
            <person name="Tritt A."/>
            <person name="Tisserant E."/>
            <person name="Crous P.W."/>
            <person name="Henrissat B."/>
            <person name="Nehls U."/>
            <person name="Egli S."/>
            <person name="Spatafora J.W."/>
            <person name="Grigoriev I.V."/>
            <person name="Martin F.M."/>
        </authorList>
    </citation>
    <scope>NUCLEOTIDE SEQUENCE [LARGE SCALE GENOMIC DNA]</scope>
    <source>
        <strain evidence="3 4">CBS 459.81</strain>
    </source>
</reference>
<organism evidence="3 4">
    <name type="scientific">Lepidopterella palustris CBS 459.81</name>
    <dbReference type="NCBI Taxonomy" id="1314670"/>
    <lineage>
        <taxon>Eukaryota</taxon>
        <taxon>Fungi</taxon>
        <taxon>Dikarya</taxon>
        <taxon>Ascomycota</taxon>
        <taxon>Pezizomycotina</taxon>
        <taxon>Dothideomycetes</taxon>
        <taxon>Pleosporomycetidae</taxon>
        <taxon>Mytilinidiales</taxon>
        <taxon>Argynnaceae</taxon>
        <taxon>Lepidopterella</taxon>
    </lineage>
</organism>
<dbReference type="InterPro" id="IPR013094">
    <property type="entry name" value="AB_hydrolase_3"/>
</dbReference>
<feature type="domain" description="Alpha/beta hydrolase fold-3" evidence="2">
    <location>
        <begin position="90"/>
        <end position="306"/>
    </location>
</feature>
<dbReference type="GO" id="GO:0016787">
    <property type="term" value="F:hydrolase activity"/>
    <property type="evidence" value="ECO:0007669"/>
    <property type="project" value="UniProtKB-KW"/>
</dbReference>
<accession>A0A8E2JF01</accession>
<protein>
    <submittedName>
        <fullName evidence="3">Prolyl oligopeptidase-like protein</fullName>
    </submittedName>
</protein>
<dbReference type="Proteomes" id="UP000250266">
    <property type="component" value="Unassembled WGS sequence"/>
</dbReference>
<evidence type="ECO:0000256" key="1">
    <source>
        <dbReference type="ARBA" id="ARBA00022801"/>
    </source>
</evidence>
<gene>
    <name evidence="3" type="ORF">K432DRAFT_426098</name>
</gene>
<dbReference type="OrthoDB" id="408631at2759"/>
<keyword evidence="4" id="KW-1185">Reference proteome</keyword>
<dbReference type="PANTHER" id="PTHR48081">
    <property type="entry name" value="AB HYDROLASE SUPERFAMILY PROTEIN C4A8.06C"/>
    <property type="match status" value="1"/>
</dbReference>
<evidence type="ECO:0000313" key="4">
    <source>
        <dbReference type="Proteomes" id="UP000250266"/>
    </source>
</evidence>
<dbReference type="AlphaFoldDB" id="A0A8E2JF01"/>
<evidence type="ECO:0000313" key="3">
    <source>
        <dbReference type="EMBL" id="OCK79952.1"/>
    </source>
</evidence>
<dbReference type="InterPro" id="IPR029058">
    <property type="entry name" value="AB_hydrolase_fold"/>
</dbReference>
<proteinExistence type="predicted"/>
<dbReference type="EMBL" id="KV744980">
    <property type="protein sequence ID" value="OCK79952.1"/>
    <property type="molecule type" value="Genomic_DNA"/>
</dbReference>